<reference evidence="4" key="1">
    <citation type="submission" date="2018-05" db="EMBL/GenBank/DDBJ databases">
        <authorList>
            <person name="Liu B.-T."/>
        </authorList>
    </citation>
    <scope>NUCLEOTIDE SEQUENCE [LARGE SCALE GENOMIC DNA]</scope>
    <source>
        <strain evidence="4">WD6-1</strain>
    </source>
</reference>
<evidence type="ECO:0000313" key="4">
    <source>
        <dbReference type="Proteomes" id="UP000245168"/>
    </source>
</evidence>
<protein>
    <submittedName>
        <fullName evidence="3">Peptidoglycan-binding protein</fullName>
    </submittedName>
</protein>
<feature type="domain" description="T6SS Phospholipase effector Tle1-like catalytic" evidence="2">
    <location>
        <begin position="12"/>
        <end position="300"/>
    </location>
</feature>
<dbReference type="Pfam" id="PF09994">
    <property type="entry name" value="T6SS_Tle1-like_cat"/>
    <property type="match status" value="1"/>
</dbReference>
<dbReference type="PANTHER" id="PTHR33840">
    <property type="match status" value="1"/>
</dbReference>
<evidence type="ECO:0000313" key="3">
    <source>
        <dbReference type="EMBL" id="PWE16487.1"/>
    </source>
</evidence>
<dbReference type="InterPro" id="IPR018712">
    <property type="entry name" value="Tle1-like_cat"/>
</dbReference>
<dbReference type="PANTHER" id="PTHR33840:SF1">
    <property type="entry name" value="TLE1 PHOSPHOLIPASE DOMAIN-CONTAINING PROTEIN"/>
    <property type="match status" value="1"/>
</dbReference>
<dbReference type="EMBL" id="QEXV01000006">
    <property type="protein sequence ID" value="PWE16487.1"/>
    <property type="molecule type" value="Genomic_DNA"/>
</dbReference>
<comment type="caution">
    <text evidence="3">The sequence shown here is derived from an EMBL/GenBank/DDBJ whole genome shotgun (WGS) entry which is preliminary data.</text>
</comment>
<sequence>MVECAAEASSMKRIAIFCDGTWNGLDAPEPTNVVKLAEAVAGADAEGAPQIVWYGEGVGTGQPVLGRAEKFLGGAFGVGLMANVEAAYRFLVFNHAPGDAIYIFGFSRGAFTARTLAGLIRNAGIVRRSSARRIKDAVRLYRSRDPNDHPDADRACAFRAEHAPDMHVSEHDLAWRRANRPGLAERSTPLTIRHMGLWDTVGALGVPNHLFIAALFNRRYRFHDARISAMVESARHALAIDETRRIFDASPWDRDKLDRLNAEADVEPAPYQQQWFPGDHGSVGGGGDVTGLSDGALLWVKAGAEAAGLRFEPDAISGLAPDACAPLRNISGKKGVDLLGWVSRRPRSGPERLDAVSDPAVTRWRSPPETLPEREVYRPATLKRVAAELDAPPAG</sequence>
<gene>
    <name evidence="3" type="ORF">DDZ18_11980</name>
</gene>
<evidence type="ECO:0000256" key="1">
    <source>
        <dbReference type="SAM" id="MobiDB-lite"/>
    </source>
</evidence>
<dbReference type="AlphaFoldDB" id="A0A2U2BR45"/>
<name>A0A2U2BR45_9PROT</name>
<dbReference type="Proteomes" id="UP000245168">
    <property type="component" value="Unassembled WGS sequence"/>
</dbReference>
<proteinExistence type="predicted"/>
<feature type="region of interest" description="Disordered" evidence="1">
    <location>
        <begin position="347"/>
        <end position="368"/>
    </location>
</feature>
<keyword evidence="4" id="KW-1185">Reference proteome</keyword>
<organism evidence="3 4">
    <name type="scientific">Marinicauda salina</name>
    <dbReference type="NCBI Taxonomy" id="2135793"/>
    <lineage>
        <taxon>Bacteria</taxon>
        <taxon>Pseudomonadati</taxon>
        <taxon>Pseudomonadota</taxon>
        <taxon>Alphaproteobacteria</taxon>
        <taxon>Maricaulales</taxon>
        <taxon>Maricaulaceae</taxon>
        <taxon>Marinicauda</taxon>
    </lineage>
</organism>
<accession>A0A2U2BR45</accession>
<evidence type="ECO:0000259" key="2">
    <source>
        <dbReference type="Pfam" id="PF09994"/>
    </source>
</evidence>